<dbReference type="Proteomes" id="UP000253961">
    <property type="component" value="Unassembled WGS sequence"/>
</dbReference>
<organism evidence="1 2">
    <name type="scientific">Pedobacter chinensis</name>
    <dbReference type="NCBI Taxonomy" id="2282421"/>
    <lineage>
        <taxon>Bacteria</taxon>
        <taxon>Pseudomonadati</taxon>
        <taxon>Bacteroidota</taxon>
        <taxon>Sphingobacteriia</taxon>
        <taxon>Sphingobacteriales</taxon>
        <taxon>Sphingobacteriaceae</taxon>
        <taxon>Pedobacter</taxon>
    </lineage>
</organism>
<dbReference type="OrthoDB" id="1454113at2"/>
<protein>
    <submittedName>
        <fullName evidence="1">Uncharacterized protein</fullName>
    </submittedName>
</protein>
<dbReference type="EMBL" id="QPKV01000009">
    <property type="protein sequence ID" value="RDC54946.1"/>
    <property type="molecule type" value="Genomic_DNA"/>
</dbReference>
<evidence type="ECO:0000313" key="1">
    <source>
        <dbReference type="EMBL" id="RDC54946.1"/>
    </source>
</evidence>
<proteinExistence type="predicted"/>
<evidence type="ECO:0000313" key="2">
    <source>
        <dbReference type="Proteomes" id="UP000253961"/>
    </source>
</evidence>
<gene>
    <name evidence="1" type="ORF">DU508_19245</name>
</gene>
<name>A0A369PW72_9SPHI</name>
<keyword evidence="2" id="KW-1185">Reference proteome</keyword>
<dbReference type="RefSeq" id="WP_115404394.1">
    <property type="nucleotide sequence ID" value="NZ_QPKV01000009.1"/>
</dbReference>
<sequence length="124" mass="14411">MKTNDYEYLLSKIYHNGVLSKAGLNADLYLKMQQEYNNLKVLETENGAFDGDYAFRKSFLIVRNYVQQAIKDGLKSFQFSMQATDIDKLSYMIAMLNRNFFDKKSLDKIISTASSVFNQYNLKN</sequence>
<accession>A0A369PW72</accession>
<reference evidence="1 2" key="1">
    <citation type="submission" date="2018-07" db="EMBL/GenBank/DDBJ databases">
        <title>Pedobacter sp. nov., isolated from soil.</title>
        <authorList>
            <person name="Zhou L.Y."/>
            <person name="Du Z.J."/>
        </authorList>
    </citation>
    <scope>NUCLEOTIDE SEQUENCE [LARGE SCALE GENOMIC DNA]</scope>
    <source>
        <strain evidence="1 2">JDX94</strain>
    </source>
</reference>
<comment type="caution">
    <text evidence="1">The sequence shown here is derived from an EMBL/GenBank/DDBJ whole genome shotgun (WGS) entry which is preliminary data.</text>
</comment>
<dbReference type="AlphaFoldDB" id="A0A369PW72"/>